<comment type="similarity">
    <text evidence="1">Belongs to the N(4)/N(6)-methyltransferase family.</text>
</comment>
<dbReference type="Gene3D" id="3.40.50.150">
    <property type="entry name" value="Vaccinia Virus protein VP39"/>
    <property type="match status" value="1"/>
</dbReference>
<name>A0A1D9GBW3_MOOP1</name>
<organism evidence="8 9">
    <name type="scientific">Moorena producens (strain JHB)</name>
    <dbReference type="NCBI Taxonomy" id="1454205"/>
    <lineage>
        <taxon>Bacteria</taxon>
        <taxon>Bacillati</taxon>
        <taxon>Cyanobacteriota</taxon>
        <taxon>Cyanophyceae</taxon>
        <taxon>Coleofasciculales</taxon>
        <taxon>Coleofasciculaceae</taxon>
        <taxon>Moorena</taxon>
    </lineage>
</organism>
<dbReference type="GO" id="GO:0043565">
    <property type="term" value="F:sequence-specific DNA binding"/>
    <property type="evidence" value="ECO:0007669"/>
    <property type="project" value="TreeGrafter"/>
</dbReference>
<evidence type="ECO:0000256" key="3">
    <source>
        <dbReference type="ARBA" id="ARBA00022603"/>
    </source>
</evidence>
<keyword evidence="4 8" id="KW-0808">Transferase</keyword>
<evidence type="ECO:0000256" key="6">
    <source>
        <dbReference type="ARBA" id="ARBA00047942"/>
    </source>
</evidence>
<dbReference type="InterPro" id="IPR023095">
    <property type="entry name" value="Ade_MeTrfase_dom_2"/>
</dbReference>
<accession>A0A1D9GBW3</accession>
<keyword evidence="5" id="KW-0949">S-adenosyl-L-methionine</keyword>
<evidence type="ECO:0000256" key="7">
    <source>
        <dbReference type="PIRSR" id="PIRSR000398-1"/>
    </source>
</evidence>
<feature type="binding site" evidence="7">
    <location>
        <position position="84"/>
    </location>
    <ligand>
        <name>S-adenosyl-L-methionine</name>
        <dbReference type="ChEBI" id="CHEBI:59789"/>
    </ligand>
</feature>
<dbReference type="PANTHER" id="PTHR30481:SF3">
    <property type="entry name" value="DNA ADENINE METHYLASE"/>
    <property type="match status" value="1"/>
</dbReference>
<protein>
    <recommendedName>
        <fullName evidence="2">site-specific DNA-methyltransferase (adenine-specific)</fullName>
        <ecNumber evidence="2">2.1.1.72</ecNumber>
    </recommendedName>
</protein>
<dbReference type="REBASE" id="162643">
    <property type="entry name" value="M.MprJHBORF24925P"/>
</dbReference>
<dbReference type="PRINTS" id="PR00505">
    <property type="entry name" value="D12N6MTFRASE"/>
</dbReference>
<evidence type="ECO:0000313" key="9">
    <source>
        <dbReference type="Proteomes" id="UP000176944"/>
    </source>
</evidence>
<dbReference type="SUPFAM" id="SSF53335">
    <property type="entry name" value="S-adenosyl-L-methionine-dependent methyltransferases"/>
    <property type="match status" value="1"/>
</dbReference>
<feature type="binding site" evidence="7">
    <location>
        <position position="34"/>
    </location>
    <ligand>
        <name>S-adenosyl-L-methionine</name>
        <dbReference type="ChEBI" id="CHEBI:59789"/>
    </ligand>
</feature>
<dbReference type="InterPro" id="IPR012263">
    <property type="entry name" value="M_m6A_EcoRV"/>
</dbReference>
<evidence type="ECO:0000256" key="2">
    <source>
        <dbReference type="ARBA" id="ARBA00011900"/>
    </source>
</evidence>
<dbReference type="PIRSF" id="PIRSF000398">
    <property type="entry name" value="M_m6A_EcoRV"/>
    <property type="match status" value="1"/>
</dbReference>
<dbReference type="GO" id="GO:0009007">
    <property type="term" value="F:site-specific DNA-methyltransferase (adenine-specific) activity"/>
    <property type="evidence" value="ECO:0007669"/>
    <property type="project" value="UniProtKB-EC"/>
</dbReference>
<dbReference type="AlphaFoldDB" id="A0A1D9GBW3"/>
<feature type="binding site" evidence="7">
    <location>
        <position position="227"/>
    </location>
    <ligand>
        <name>S-adenosyl-L-methionine</name>
        <dbReference type="ChEBI" id="CHEBI:59789"/>
    </ligand>
</feature>
<sequence>MAILTESEPFTLIQHPIKKERELASPVLKWAGGKTQLLPQLRERYSPKLRKGSLTTYIEPFVGGGAVFFDIVNSFDIQKAYLFDTNPELIILYKVIQQDVESLITELLKLSNTYLPQDDQRRKELYYEYRNKYNRFDKHIDANGYDSDWSKRAAITVFLNKTCFNGLYRVNSKGEFNVPVGRYKNPKILNDNNLRAVSKVLQIAQIEQRDFSQALEYADHSTFIYYDPPYRPISKTSNFNSYHSLEFDDNEQRRLRDVFVKADQAGAHQMLSNSDPTNYVNDLFFDELYQGFTIERILASRRINSKGNSRGYIREILVNNY</sequence>
<dbReference type="GO" id="GO:0006298">
    <property type="term" value="P:mismatch repair"/>
    <property type="evidence" value="ECO:0007669"/>
    <property type="project" value="TreeGrafter"/>
</dbReference>
<dbReference type="NCBIfam" id="TIGR00571">
    <property type="entry name" value="dam"/>
    <property type="match status" value="1"/>
</dbReference>
<evidence type="ECO:0000256" key="4">
    <source>
        <dbReference type="ARBA" id="ARBA00022679"/>
    </source>
</evidence>
<dbReference type="PANTHER" id="PTHR30481">
    <property type="entry name" value="DNA ADENINE METHYLASE"/>
    <property type="match status" value="1"/>
</dbReference>
<dbReference type="EMBL" id="CP017708">
    <property type="protein sequence ID" value="AOY84870.2"/>
    <property type="molecule type" value="Genomic_DNA"/>
</dbReference>
<gene>
    <name evidence="8" type="ORF">BJP36_24925</name>
</gene>
<dbReference type="EC" id="2.1.1.72" evidence="2"/>
<dbReference type="Pfam" id="PF02086">
    <property type="entry name" value="MethyltransfD12"/>
    <property type="match status" value="1"/>
</dbReference>
<dbReference type="GO" id="GO:1904047">
    <property type="term" value="F:S-adenosyl-L-methionine binding"/>
    <property type="evidence" value="ECO:0007669"/>
    <property type="project" value="TreeGrafter"/>
</dbReference>
<dbReference type="Proteomes" id="UP000176944">
    <property type="component" value="Chromosome"/>
</dbReference>
<dbReference type="InterPro" id="IPR012327">
    <property type="entry name" value="MeTrfase_D12"/>
</dbReference>
<dbReference type="GO" id="GO:0032259">
    <property type="term" value="P:methylation"/>
    <property type="evidence" value="ECO:0007669"/>
    <property type="project" value="UniProtKB-KW"/>
</dbReference>
<dbReference type="GO" id="GO:0009307">
    <property type="term" value="P:DNA restriction-modification system"/>
    <property type="evidence" value="ECO:0007669"/>
    <property type="project" value="InterPro"/>
</dbReference>
<proteinExistence type="inferred from homology"/>
<keyword evidence="3 8" id="KW-0489">Methyltransferase</keyword>
<evidence type="ECO:0000256" key="5">
    <source>
        <dbReference type="ARBA" id="ARBA00022691"/>
    </source>
</evidence>
<evidence type="ECO:0000256" key="1">
    <source>
        <dbReference type="ARBA" id="ARBA00006594"/>
    </source>
</evidence>
<dbReference type="InterPro" id="IPR029063">
    <property type="entry name" value="SAM-dependent_MTases_sf"/>
</dbReference>
<reference evidence="9" key="1">
    <citation type="submission" date="2016-10" db="EMBL/GenBank/DDBJ databases">
        <title>Comparative genomics uncovers the prolific and rare metabolic potential of the cyanobacterial genus Moorea.</title>
        <authorList>
            <person name="Leao T."/>
            <person name="Castelao G."/>
            <person name="Korobeynikov A."/>
            <person name="Monroe E.A."/>
            <person name="Podell S."/>
            <person name="Glukhov E."/>
            <person name="Allen E."/>
            <person name="Gerwick W.H."/>
            <person name="Gerwick L."/>
        </authorList>
    </citation>
    <scope>NUCLEOTIDE SEQUENCE [LARGE SCALE GENOMIC DNA]</scope>
    <source>
        <strain evidence="9">JHB</strain>
    </source>
</reference>
<evidence type="ECO:0000313" key="8">
    <source>
        <dbReference type="EMBL" id="AOY84870.2"/>
    </source>
</evidence>
<comment type="catalytic activity">
    <reaction evidence="6">
        <text>a 2'-deoxyadenosine in DNA + S-adenosyl-L-methionine = an N(6)-methyl-2'-deoxyadenosine in DNA + S-adenosyl-L-homocysteine + H(+)</text>
        <dbReference type="Rhea" id="RHEA:15197"/>
        <dbReference type="Rhea" id="RHEA-COMP:12418"/>
        <dbReference type="Rhea" id="RHEA-COMP:12419"/>
        <dbReference type="ChEBI" id="CHEBI:15378"/>
        <dbReference type="ChEBI" id="CHEBI:57856"/>
        <dbReference type="ChEBI" id="CHEBI:59789"/>
        <dbReference type="ChEBI" id="CHEBI:90615"/>
        <dbReference type="ChEBI" id="CHEBI:90616"/>
        <dbReference type="EC" id="2.1.1.72"/>
    </reaction>
</comment>
<dbReference type="Gene3D" id="1.10.1020.10">
    <property type="entry name" value="Adenine-specific Methyltransferase, Domain 2"/>
    <property type="match status" value="1"/>
</dbReference>
<feature type="binding site" evidence="7">
    <location>
        <position position="30"/>
    </location>
    <ligand>
        <name>S-adenosyl-L-methionine</name>
        <dbReference type="ChEBI" id="CHEBI:59789"/>
    </ligand>
</feature>